<dbReference type="KEGG" id="pfla:Pflav_055460"/>
<sequence length="629" mass="67853">MPVSLRCNECGTPYDPWMVPGKNVPSLHCTMACLEAWQLRNGHLGHSAETRPELDASNPAVATEWLRIGIGAGLLAGMFARGPDIVHTPREGEDGYVPLVDQDDGNDGPAQVRPIRPDGIAARVQHSHNVYRLVKRGDDYVKVPALFPTAAARMVAAAPDMAPNLRRLRGVIHTPIFRPDGSILATPGYDPPTKLLHLPEAGLTVPEVPDQPTRAHLAAAIDLLDTMTAGFRWVTDHDRANYYGLLLTPLLRGLVPPPYKLGAIGAPMPGSGKTKLATILRLIHGGVFRAEMPEDDAELRKQVTSILAVTTGPIVHIDNVSGVLRSSTLSGLLTSDRWDDRPLGTTDMISRDNDRLWVITGNNLSLGGDLVRRTLWVTIDPGVPNPHLRTDFAITDLEEWVRVLRGPLLHALLTLIRSWVVAGRPGKPRGGDSYARWISAVDGILSHAGVPGTFDHAESARQQVGTDDDEWADFLTAVHQAFGDRVWTVKDLLADIDTGDLLRPGGIPLDALPAELAEKAGRPHVGVAGIGRSLGMWLKNRDGRWAGTLTVRGLGKDRREARQYRIESAGTAGTAGTFPTPRSLSPMDKSDHNATGANVPVGGEVPAVPAVPAVSHHHDPTAPQWSHQP</sequence>
<keyword evidence="3" id="KW-1185">Reference proteome</keyword>
<evidence type="ECO:0000256" key="1">
    <source>
        <dbReference type="SAM" id="MobiDB-lite"/>
    </source>
</evidence>
<evidence type="ECO:0000313" key="3">
    <source>
        <dbReference type="Proteomes" id="UP000502508"/>
    </source>
</evidence>
<dbReference type="Proteomes" id="UP000502508">
    <property type="component" value="Chromosome"/>
</dbReference>
<dbReference type="AlphaFoldDB" id="A0A6F8XZ60"/>
<dbReference type="RefSeq" id="WP_173038980.1">
    <property type="nucleotide sequence ID" value="NZ_AP022870.1"/>
</dbReference>
<protein>
    <submittedName>
        <fullName evidence="2">Uncharacterized protein</fullName>
    </submittedName>
</protein>
<feature type="region of interest" description="Disordered" evidence="1">
    <location>
        <begin position="567"/>
        <end position="629"/>
    </location>
</feature>
<name>A0A6F8XZ60_9ACTN</name>
<proteinExistence type="predicted"/>
<gene>
    <name evidence="2" type="ORF">Pflav_055460</name>
</gene>
<evidence type="ECO:0000313" key="2">
    <source>
        <dbReference type="EMBL" id="BCB79136.1"/>
    </source>
</evidence>
<dbReference type="EMBL" id="AP022870">
    <property type="protein sequence ID" value="BCB79136.1"/>
    <property type="molecule type" value="Genomic_DNA"/>
</dbReference>
<reference evidence="2 3" key="1">
    <citation type="submission" date="2020-03" db="EMBL/GenBank/DDBJ databases">
        <title>Whole genome shotgun sequence of Phytohabitans flavus NBRC 107702.</title>
        <authorList>
            <person name="Komaki H."/>
            <person name="Tamura T."/>
        </authorList>
    </citation>
    <scope>NUCLEOTIDE SEQUENCE [LARGE SCALE GENOMIC DNA]</scope>
    <source>
        <strain evidence="2 3">NBRC 107702</strain>
    </source>
</reference>
<feature type="compositionally biased region" description="Low complexity" evidence="1">
    <location>
        <begin position="596"/>
        <end position="614"/>
    </location>
</feature>
<accession>A0A6F8XZ60</accession>
<reference evidence="2 3" key="2">
    <citation type="submission" date="2020-03" db="EMBL/GenBank/DDBJ databases">
        <authorList>
            <person name="Ichikawa N."/>
            <person name="Kimura A."/>
            <person name="Kitahashi Y."/>
            <person name="Uohara A."/>
        </authorList>
    </citation>
    <scope>NUCLEOTIDE SEQUENCE [LARGE SCALE GENOMIC DNA]</scope>
    <source>
        <strain evidence="2 3">NBRC 107702</strain>
    </source>
</reference>
<organism evidence="2 3">
    <name type="scientific">Phytohabitans flavus</name>
    <dbReference type="NCBI Taxonomy" id="1076124"/>
    <lineage>
        <taxon>Bacteria</taxon>
        <taxon>Bacillati</taxon>
        <taxon>Actinomycetota</taxon>
        <taxon>Actinomycetes</taxon>
        <taxon>Micromonosporales</taxon>
        <taxon>Micromonosporaceae</taxon>
    </lineage>
</organism>